<protein>
    <submittedName>
        <fullName evidence="1">Acetyltransferase</fullName>
    </submittedName>
</protein>
<comment type="caution">
    <text evidence="1">The sequence shown here is derived from an EMBL/GenBank/DDBJ whole genome shotgun (WGS) entry which is preliminary data.</text>
</comment>
<gene>
    <name evidence="1" type="ORF">CWE12_09750</name>
</gene>
<evidence type="ECO:0000313" key="1">
    <source>
        <dbReference type="EMBL" id="RUO29258.1"/>
    </source>
</evidence>
<proteinExistence type="predicted"/>
<dbReference type="EMBL" id="PIPN01000004">
    <property type="protein sequence ID" value="RUO29258.1"/>
    <property type="molecule type" value="Genomic_DNA"/>
</dbReference>
<dbReference type="SUPFAM" id="SSF64182">
    <property type="entry name" value="DHH phosphoesterases"/>
    <property type="match status" value="1"/>
</dbReference>
<reference evidence="1 2" key="1">
    <citation type="journal article" date="2018" name="Front. Microbiol.">
        <title>Genome-Based Analysis Reveals the Taxonomy and Diversity of the Family Idiomarinaceae.</title>
        <authorList>
            <person name="Liu Y."/>
            <person name="Lai Q."/>
            <person name="Shao Z."/>
        </authorList>
    </citation>
    <scope>NUCLEOTIDE SEQUENCE [LARGE SCALE GENOMIC DNA]</scope>
    <source>
        <strain evidence="1 2">GBSy1</strain>
    </source>
</reference>
<organism evidence="1 2">
    <name type="scientific">Aliidiomarina sedimenti</name>
    <dbReference type="NCBI Taxonomy" id="1933879"/>
    <lineage>
        <taxon>Bacteria</taxon>
        <taxon>Pseudomonadati</taxon>
        <taxon>Pseudomonadota</taxon>
        <taxon>Gammaproteobacteria</taxon>
        <taxon>Alteromonadales</taxon>
        <taxon>Idiomarinaceae</taxon>
        <taxon>Aliidiomarina</taxon>
    </lineage>
</organism>
<keyword evidence="2" id="KW-1185">Reference proteome</keyword>
<accession>A0ABY0BY48</accession>
<dbReference type="InterPro" id="IPR038763">
    <property type="entry name" value="DHH_sf"/>
</dbReference>
<dbReference type="RefSeq" id="WP_126789522.1">
    <property type="nucleotide sequence ID" value="NZ_PIPN01000004.1"/>
</dbReference>
<dbReference type="Proteomes" id="UP000287410">
    <property type="component" value="Unassembled WGS sequence"/>
</dbReference>
<sequence length="333" mass="36644">MVIDIFNGDADGIFALLQWRKVHPLPEQADTHMLVTGVKRDHALLQQVSANDLASAELNLFDLPFDKNSQALQACIDQVAAVFYCDHHHSDQLFTHPKLNTLIETGASVCTGLLVDRLIQGQHRLWALAAAYGDNLDAVATQLAIEQGLSPTQQSQLQRLGWLVNYNSYGTQVSDLHLTPADLYQQLCHYDSPFAVIDDSSSAYQLLDQGFTQDIARAEQTQPSHSSSHVMLVDLGEEPWGRRISGSFANLLARRHPGKAIVVATQNPYSERQGESLTISLRAPQHHLSGANQLCSAFNGGGRAGAGGVNDLPTAQLDDFVRQVDDYYRTYQL</sequence>
<evidence type="ECO:0000313" key="2">
    <source>
        <dbReference type="Proteomes" id="UP000287410"/>
    </source>
</evidence>
<name>A0ABY0BY48_9GAMM</name>